<reference evidence="2 3" key="1">
    <citation type="submission" date="2015-06" db="EMBL/GenBank/DDBJ databases">
        <title>Draft genome of the ant-associated black yeast Phialophora attae CBS 131958.</title>
        <authorList>
            <person name="Moreno L.F."/>
            <person name="Stielow B.J."/>
            <person name="de Hoog S."/>
            <person name="Vicente V.A."/>
            <person name="Weiss V.A."/>
            <person name="de Vries M."/>
            <person name="Cruz L.M."/>
            <person name="Souza E.M."/>
        </authorList>
    </citation>
    <scope>NUCLEOTIDE SEQUENCE [LARGE SCALE GENOMIC DNA]</scope>
    <source>
        <strain evidence="2 3">CBS 131958</strain>
    </source>
</reference>
<dbReference type="RefSeq" id="XP_017998573.1">
    <property type="nucleotide sequence ID" value="XM_018144341.1"/>
</dbReference>
<dbReference type="Gene3D" id="3.40.50.1820">
    <property type="entry name" value="alpha/beta hydrolase"/>
    <property type="match status" value="1"/>
</dbReference>
<evidence type="ECO:0008006" key="4">
    <source>
        <dbReference type="Google" id="ProtNLM"/>
    </source>
</evidence>
<dbReference type="AlphaFoldDB" id="A0A0N1H6Z3"/>
<comment type="caution">
    <text evidence="2">The sequence shown here is derived from an EMBL/GenBank/DDBJ whole genome shotgun (WGS) entry which is preliminary data.</text>
</comment>
<name>A0A0N1H6Z3_9EURO</name>
<gene>
    <name evidence="2" type="ORF">AB675_4217</name>
</gene>
<keyword evidence="3" id="KW-1185">Reference proteome</keyword>
<feature type="signal peptide" evidence="1">
    <location>
        <begin position="1"/>
        <end position="16"/>
    </location>
</feature>
<dbReference type="OrthoDB" id="190201at2759"/>
<dbReference type="InterPro" id="IPR029058">
    <property type="entry name" value="AB_hydrolase_fold"/>
</dbReference>
<proteinExistence type="predicted"/>
<dbReference type="SUPFAM" id="SSF53474">
    <property type="entry name" value="alpha/beta-Hydrolases"/>
    <property type="match status" value="1"/>
</dbReference>
<evidence type="ECO:0000313" key="2">
    <source>
        <dbReference type="EMBL" id="KPI38610.1"/>
    </source>
</evidence>
<organism evidence="2 3">
    <name type="scientific">Cyphellophora attinorum</name>
    <dbReference type="NCBI Taxonomy" id="1664694"/>
    <lineage>
        <taxon>Eukaryota</taxon>
        <taxon>Fungi</taxon>
        <taxon>Dikarya</taxon>
        <taxon>Ascomycota</taxon>
        <taxon>Pezizomycotina</taxon>
        <taxon>Eurotiomycetes</taxon>
        <taxon>Chaetothyriomycetidae</taxon>
        <taxon>Chaetothyriales</taxon>
        <taxon>Cyphellophoraceae</taxon>
        <taxon>Cyphellophora</taxon>
    </lineage>
</organism>
<dbReference type="Proteomes" id="UP000038010">
    <property type="component" value="Unassembled WGS sequence"/>
</dbReference>
<dbReference type="VEuPathDB" id="FungiDB:AB675_4217"/>
<dbReference type="GeneID" id="28736221"/>
<evidence type="ECO:0000256" key="1">
    <source>
        <dbReference type="SAM" id="SignalP"/>
    </source>
</evidence>
<feature type="chain" id="PRO_5005873117" description="AB hydrolase-1 domain-containing protein" evidence="1">
    <location>
        <begin position="17"/>
        <end position="372"/>
    </location>
</feature>
<sequence length="372" mass="40721">MLNYIATSLLIGAASAAAVKRPTYSHGDCHQFAIPIKASSPGAVYKLPVVNNDLTTTAWAVAADCWSSEVREVVENITISGTYSIHAQLCVPTGSNAKDVLQIATHGGHYDKRYWDSEYRPKDHSWRKERHPRRYRGVQTGIELDILRQLTKHAREGTLLSPKDWHMAPSSPPAKIVHLGHSFGSVMTTAFLTNYPNETDGGIITGFAINPYFGLTGMSSWYANYAATTHSPDGPKWDRPSGYVVSQKEGIQVVFFGGDPSTAFTEEQLEYGDKIKQPLPIGELASGAQVLGRPGGGFTGPVQYVLAEFDMFICKGDCKGATNETVLRNTQWPNAADIEVVVQPNTGHAFPLHNNATAGFQLTWDFLERHGL</sequence>
<keyword evidence="1" id="KW-0732">Signal</keyword>
<protein>
    <recommendedName>
        <fullName evidence="4">AB hydrolase-1 domain-containing protein</fullName>
    </recommendedName>
</protein>
<evidence type="ECO:0000313" key="3">
    <source>
        <dbReference type="Proteomes" id="UP000038010"/>
    </source>
</evidence>
<dbReference type="EMBL" id="LFJN01000018">
    <property type="protein sequence ID" value="KPI38610.1"/>
    <property type="molecule type" value="Genomic_DNA"/>
</dbReference>
<accession>A0A0N1H6Z3</accession>